<gene>
    <name evidence="1" type="ORF">C4A77_24180</name>
</gene>
<proteinExistence type="predicted"/>
<accession>A0AAP8U378</accession>
<dbReference type="Proteomes" id="UP000239759">
    <property type="component" value="Unassembled WGS sequence"/>
</dbReference>
<comment type="caution">
    <text evidence="1">The sequence shown here is derived from an EMBL/GenBank/DDBJ whole genome shotgun (WGS) entry which is preliminary data.</text>
</comment>
<sequence length="106" mass="12372">MAIHFYKIFSKRLPSQYQLLCAKIDGIDLTGYTIRRDPALLLKAPKHVTFFIPKFLQKQCMTDRQIFDVKLYVKGIKVTYRLTDSTLTQFKHFKLLGEKKADDSLA</sequence>
<dbReference type="EMBL" id="PRKQ01000047">
    <property type="protein sequence ID" value="PPA91166.1"/>
    <property type="molecule type" value="Genomic_DNA"/>
</dbReference>
<evidence type="ECO:0000313" key="1">
    <source>
        <dbReference type="EMBL" id="PPA91166.1"/>
    </source>
</evidence>
<evidence type="ECO:0000313" key="2">
    <source>
        <dbReference type="Proteomes" id="UP000239759"/>
    </source>
</evidence>
<name>A0AAP8U378_BRELA</name>
<reference evidence="1 2" key="1">
    <citation type="submission" date="2018-02" db="EMBL/GenBank/DDBJ databases">
        <title>Comparative analysis of genomes of three Brevibacillus laterosporus strains producers of potent antimicrobials isolated from silage.</title>
        <authorList>
            <person name="Kojic M."/>
            <person name="Miljkovic M."/>
            <person name="Studholme D."/>
            <person name="Filipic B."/>
        </authorList>
    </citation>
    <scope>NUCLEOTIDE SEQUENCE [LARGE SCALE GENOMIC DNA]</scope>
    <source>
        <strain evidence="1 2">BGSP11</strain>
    </source>
</reference>
<organism evidence="1 2">
    <name type="scientific">Brevibacillus laterosporus</name>
    <name type="common">Bacillus laterosporus</name>
    <dbReference type="NCBI Taxonomy" id="1465"/>
    <lineage>
        <taxon>Bacteria</taxon>
        <taxon>Bacillati</taxon>
        <taxon>Bacillota</taxon>
        <taxon>Bacilli</taxon>
        <taxon>Bacillales</taxon>
        <taxon>Paenibacillaceae</taxon>
        <taxon>Brevibacillus</taxon>
    </lineage>
</organism>
<dbReference type="AlphaFoldDB" id="A0AAP8U378"/>
<protein>
    <submittedName>
        <fullName evidence="1">Uncharacterized protein</fullName>
    </submittedName>
</protein>